<gene>
    <name evidence="3" type="ORF">GCM10008024_00440</name>
    <name evidence="4" type="ORF">SAMN05444006_104174</name>
</gene>
<feature type="region of interest" description="Disordered" evidence="1">
    <location>
        <begin position="382"/>
        <end position="459"/>
    </location>
</feature>
<dbReference type="InterPro" id="IPR021136">
    <property type="entry name" value="Flagellar_hook_control-like_C"/>
</dbReference>
<sequence length="459" mass="44455">MIQPVNPVANLAPDGAADQPVGPRAQAFSDAFAAATATPPAGPDKAAKPVAPQPPQPSRSAPATKTPAGSAKAGPDTGVAASAATDAADPAAAGVAGAARSTQATGSSLQHMLQGRSREARHGGTASDLAVSDPAATRAAQHGSPRLPETATDKAPVESAALGHRTGLSGTEARGTRPKAPPIPAAPGAQDARHAPASQDTEPPGAQAATPAHRHKDARHGLPPTPPGVSQPLLMPGLSQQPQPAPQAHRFRPAAGSVTATAAIGQTASLGASAYRPVIAATSATAPTGTAETAPENRAQLLQSATALAGTGGGTARVTLHPASLGTVVVQVNVTPQGVTHVHMTAATQGGYQALAATAGHLAQHLSGSGLNVGSVQTFVSGGGQPGAPATPPQGAAAHGAPGGGIGGGAADGFAGARQQAGGGQGQGQPPPRDLSHDASPTAAPRPRSGPDETVKAYA</sequence>
<reference evidence="3" key="1">
    <citation type="journal article" date="2014" name="Int. J. Syst. Evol. Microbiol.">
        <title>Complete genome sequence of Corynebacterium casei LMG S-19264T (=DSM 44701T), isolated from a smear-ripened cheese.</title>
        <authorList>
            <consortium name="US DOE Joint Genome Institute (JGI-PGF)"/>
            <person name="Walter F."/>
            <person name="Albersmeier A."/>
            <person name="Kalinowski J."/>
            <person name="Ruckert C."/>
        </authorList>
    </citation>
    <scope>NUCLEOTIDE SEQUENCE</scope>
    <source>
        <strain evidence="3">CGMCC 1.10859</strain>
    </source>
</reference>
<reference evidence="4 5" key="2">
    <citation type="submission" date="2016-10" db="EMBL/GenBank/DDBJ databases">
        <authorList>
            <person name="Varghese N."/>
            <person name="Submissions S."/>
        </authorList>
    </citation>
    <scope>NUCLEOTIDE SEQUENCE [LARGE SCALE GENOMIC DNA]</scope>
    <source>
        <strain evidence="4 5">DSM 24802</strain>
    </source>
</reference>
<keyword evidence="5" id="KW-1185">Reference proteome</keyword>
<evidence type="ECO:0000313" key="3">
    <source>
        <dbReference type="EMBL" id="GHD98136.1"/>
    </source>
</evidence>
<feature type="region of interest" description="Disordered" evidence="1">
    <location>
        <begin position="1"/>
        <end position="254"/>
    </location>
</feature>
<organism evidence="3 6">
    <name type="scientific">Allgaiera indica</name>
    <dbReference type="NCBI Taxonomy" id="765699"/>
    <lineage>
        <taxon>Bacteria</taxon>
        <taxon>Pseudomonadati</taxon>
        <taxon>Pseudomonadota</taxon>
        <taxon>Alphaproteobacteria</taxon>
        <taxon>Rhodobacterales</taxon>
        <taxon>Paracoccaceae</taxon>
        <taxon>Allgaiera</taxon>
    </lineage>
</organism>
<dbReference type="InterPro" id="IPR038610">
    <property type="entry name" value="FliK-like_C_sf"/>
</dbReference>
<dbReference type="AlphaFoldDB" id="A0AAN4ZXW8"/>
<dbReference type="Proteomes" id="UP000199541">
    <property type="component" value="Unassembled WGS sequence"/>
</dbReference>
<evidence type="ECO:0000259" key="2">
    <source>
        <dbReference type="Pfam" id="PF02120"/>
    </source>
</evidence>
<keyword evidence="4" id="KW-0966">Cell projection</keyword>
<feature type="compositionally biased region" description="Low complexity" evidence="1">
    <location>
        <begin position="23"/>
        <end position="39"/>
    </location>
</feature>
<protein>
    <submittedName>
        <fullName evidence="4">Flagellar hook-length control protein FliK</fullName>
    </submittedName>
</protein>
<dbReference type="Proteomes" id="UP000634647">
    <property type="component" value="Unassembled WGS sequence"/>
</dbReference>
<evidence type="ECO:0000313" key="5">
    <source>
        <dbReference type="Proteomes" id="UP000199541"/>
    </source>
</evidence>
<comment type="caution">
    <text evidence="3">The sequence shown here is derived from an EMBL/GenBank/DDBJ whole genome shotgun (WGS) entry which is preliminary data.</text>
</comment>
<evidence type="ECO:0000256" key="1">
    <source>
        <dbReference type="SAM" id="MobiDB-lite"/>
    </source>
</evidence>
<dbReference type="EMBL" id="BNAB01000001">
    <property type="protein sequence ID" value="GHD98136.1"/>
    <property type="molecule type" value="Genomic_DNA"/>
</dbReference>
<dbReference type="Pfam" id="PF02120">
    <property type="entry name" value="Flg_hook"/>
    <property type="match status" value="1"/>
</dbReference>
<feature type="compositionally biased region" description="Basic and acidic residues" evidence="1">
    <location>
        <begin position="449"/>
        <end position="459"/>
    </location>
</feature>
<dbReference type="Gene3D" id="3.30.750.140">
    <property type="match status" value="1"/>
</dbReference>
<feature type="compositionally biased region" description="Gly residues" evidence="1">
    <location>
        <begin position="401"/>
        <end position="411"/>
    </location>
</feature>
<keyword evidence="4" id="KW-0282">Flagellum</keyword>
<feature type="domain" description="Flagellar hook-length control protein-like C-terminal" evidence="2">
    <location>
        <begin position="306"/>
        <end position="385"/>
    </location>
</feature>
<feature type="compositionally biased region" description="Low complexity" evidence="1">
    <location>
        <begin position="79"/>
        <end position="104"/>
    </location>
</feature>
<dbReference type="RefSeq" id="WP_035842877.1">
    <property type="nucleotide sequence ID" value="NZ_BNAB01000001.1"/>
</dbReference>
<proteinExistence type="predicted"/>
<evidence type="ECO:0000313" key="6">
    <source>
        <dbReference type="Proteomes" id="UP000634647"/>
    </source>
</evidence>
<dbReference type="EMBL" id="FNOB01000004">
    <property type="protein sequence ID" value="SDW53187.1"/>
    <property type="molecule type" value="Genomic_DNA"/>
</dbReference>
<name>A0AAN4ZXW8_9RHOB</name>
<evidence type="ECO:0000313" key="4">
    <source>
        <dbReference type="EMBL" id="SDW53187.1"/>
    </source>
</evidence>
<reference evidence="3" key="3">
    <citation type="submission" date="2023-06" db="EMBL/GenBank/DDBJ databases">
        <authorList>
            <person name="Sun Q."/>
            <person name="Zhou Y."/>
        </authorList>
    </citation>
    <scope>NUCLEOTIDE SEQUENCE</scope>
    <source>
        <strain evidence="3">CGMCC 1.10859</strain>
    </source>
</reference>
<accession>A0AAN4ZXW8</accession>
<dbReference type="CDD" id="cd17470">
    <property type="entry name" value="T3SS_Flik_C"/>
    <property type="match status" value="1"/>
</dbReference>
<keyword evidence="4" id="KW-0969">Cilium</keyword>